<name>A0A502DHM1_9BURK</name>
<dbReference type="PANTHER" id="PTHR44196">
    <property type="entry name" value="DEHYDROGENASE/REDUCTASE SDR FAMILY MEMBER 7B"/>
    <property type="match status" value="1"/>
</dbReference>
<dbReference type="GO" id="GO:0016491">
    <property type="term" value="F:oxidoreductase activity"/>
    <property type="evidence" value="ECO:0007669"/>
    <property type="project" value="UniProtKB-KW"/>
</dbReference>
<evidence type="ECO:0000313" key="6">
    <source>
        <dbReference type="EMBL" id="TPG23601.1"/>
    </source>
</evidence>
<protein>
    <submittedName>
        <fullName evidence="6">SDR family oxidoreductase</fullName>
    </submittedName>
</protein>
<evidence type="ECO:0000256" key="1">
    <source>
        <dbReference type="ARBA" id="ARBA00006484"/>
    </source>
</evidence>
<dbReference type="InterPro" id="IPR020904">
    <property type="entry name" value="Sc_DH/Rdtase_CS"/>
</dbReference>
<dbReference type="PANTHER" id="PTHR44196:SF1">
    <property type="entry name" value="DEHYDROGENASE_REDUCTASE SDR FAMILY MEMBER 7B"/>
    <property type="match status" value="1"/>
</dbReference>
<evidence type="ECO:0000256" key="4">
    <source>
        <dbReference type="SAM" id="MobiDB-lite"/>
    </source>
</evidence>
<dbReference type="PRINTS" id="PR00081">
    <property type="entry name" value="GDHRDH"/>
</dbReference>
<accession>A0A502DHM1</accession>
<dbReference type="Gene3D" id="3.40.50.720">
    <property type="entry name" value="NAD(P)-binding Rossmann-like Domain"/>
    <property type="match status" value="1"/>
</dbReference>
<evidence type="ECO:0000259" key="5">
    <source>
        <dbReference type="SMART" id="SM00822"/>
    </source>
</evidence>
<evidence type="ECO:0000256" key="2">
    <source>
        <dbReference type="ARBA" id="ARBA00023002"/>
    </source>
</evidence>
<dbReference type="OrthoDB" id="9790266at2"/>
<evidence type="ECO:0000313" key="7">
    <source>
        <dbReference type="Proteomes" id="UP000319212"/>
    </source>
</evidence>
<reference evidence="6 7" key="1">
    <citation type="journal article" date="2019" name="Environ. Microbiol.">
        <title>Species interactions and distinct microbial communities in high Arctic permafrost affected cryosols are associated with the CH4 and CO2 gas fluxes.</title>
        <authorList>
            <person name="Altshuler I."/>
            <person name="Hamel J."/>
            <person name="Turney S."/>
            <person name="Magnuson E."/>
            <person name="Levesque R."/>
            <person name="Greer C."/>
            <person name="Whyte L.G."/>
        </authorList>
    </citation>
    <scope>NUCLEOTIDE SEQUENCE [LARGE SCALE GENOMIC DNA]</scope>
    <source>
        <strain evidence="6 7">S06.C</strain>
    </source>
</reference>
<proteinExistence type="inferred from homology"/>
<dbReference type="SMART" id="SM00822">
    <property type="entry name" value="PKS_KR"/>
    <property type="match status" value="1"/>
</dbReference>
<keyword evidence="2" id="KW-0560">Oxidoreductase</keyword>
<dbReference type="CDD" id="cd05233">
    <property type="entry name" value="SDR_c"/>
    <property type="match status" value="1"/>
</dbReference>
<dbReference type="InterPro" id="IPR057326">
    <property type="entry name" value="KR_dom"/>
</dbReference>
<dbReference type="GO" id="GO:0016020">
    <property type="term" value="C:membrane"/>
    <property type="evidence" value="ECO:0007669"/>
    <property type="project" value="TreeGrafter"/>
</dbReference>
<dbReference type="Proteomes" id="UP000319212">
    <property type="component" value="Unassembled WGS sequence"/>
</dbReference>
<dbReference type="PROSITE" id="PS00061">
    <property type="entry name" value="ADH_SHORT"/>
    <property type="match status" value="1"/>
</dbReference>
<gene>
    <name evidence="6" type="ORF">EAH82_19580</name>
</gene>
<dbReference type="AlphaFoldDB" id="A0A502DHM1"/>
<dbReference type="PRINTS" id="PR00080">
    <property type="entry name" value="SDRFAMILY"/>
</dbReference>
<dbReference type="InterPro" id="IPR036291">
    <property type="entry name" value="NAD(P)-bd_dom_sf"/>
</dbReference>
<comment type="caution">
    <text evidence="6">The sequence shown here is derived from an EMBL/GenBank/DDBJ whole genome shotgun (WGS) entry which is preliminary data.</text>
</comment>
<dbReference type="SUPFAM" id="SSF51735">
    <property type="entry name" value="NAD(P)-binding Rossmann-fold domains"/>
    <property type="match status" value="1"/>
</dbReference>
<dbReference type="InterPro" id="IPR002347">
    <property type="entry name" value="SDR_fam"/>
</dbReference>
<dbReference type="Pfam" id="PF00106">
    <property type="entry name" value="adh_short"/>
    <property type="match status" value="1"/>
</dbReference>
<feature type="region of interest" description="Disordered" evidence="4">
    <location>
        <begin position="259"/>
        <end position="295"/>
    </location>
</feature>
<comment type="similarity">
    <text evidence="1 3">Belongs to the short-chain dehydrogenases/reductases (SDR) family.</text>
</comment>
<dbReference type="RefSeq" id="WP_140844880.1">
    <property type="nucleotide sequence ID" value="NZ_RCZI01000008.1"/>
</dbReference>
<sequence length="295" mass="30624">MKAKDARVLLTGATGGIGQAAASALVGAGASVMLLGRSPARLAAQARALARTCTGPTPPSIEWYAADLTRTSSLGGISDVAAGWGCNVLVHNAGVPAFGRIEAFAATEMAQVMHLNLFAPMLLTQALLPHLRSRTEARVVFVGSVLGRLGLPGFSVYSASKFGLRGFAESLRRELGGTPVGVQYLGPRSTRTAFNSDAVDGYNKATGTAMDAPEIAAQALLRLIESGAAERFLGFPESLAVRINGIAPGLLDGSFRKHRESLPPLTPPAAPLLDCAPRIDTPDEADSHSLMRGAL</sequence>
<feature type="domain" description="Ketoreductase" evidence="5">
    <location>
        <begin position="6"/>
        <end position="189"/>
    </location>
</feature>
<dbReference type="NCBIfam" id="NF006565">
    <property type="entry name" value="PRK09072.1"/>
    <property type="match status" value="1"/>
</dbReference>
<evidence type="ECO:0000256" key="3">
    <source>
        <dbReference type="RuleBase" id="RU000363"/>
    </source>
</evidence>
<dbReference type="EMBL" id="RCZI01000008">
    <property type="protein sequence ID" value="TPG23601.1"/>
    <property type="molecule type" value="Genomic_DNA"/>
</dbReference>
<organism evidence="6 7">
    <name type="scientific">Variovorax guangxiensis</name>
    <dbReference type="NCBI Taxonomy" id="1775474"/>
    <lineage>
        <taxon>Bacteria</taxon>
        <taxon>Pseudomonadati</taxon>
        <taxon>Pseudomonadota</taxon>
        <taxon>Betaproteobacteria</taxon>
        <taxon>Burkholderiales</taxon>
        <taxon>Comamonadaceae</taxon>
        <taxon>Variovorax</taxon>
    </lineage>
</organism>